<dbReference type="Gene3D" id="1.10.520.20">
    <property type="entry name" value="N-terminal domain of the delta subunit of the F1F0-ATP synthase"/>
    <property type="match status" value="1"/>
</dbReference>
<evidence type="ECO:0000256" key="4">
    <source>
        <dbReference type="ARBA" id="ARBA00023065"/>
    </source>
</evidence>
<dbReference type="EMBL" id="WSZI01000019">
    <property type="protein sequence ID" value="MWN21770.1"/>
    <property type="molecule type" value="Genomic_DNA"/>
</dbReference>
<evidence type="ECO:0000256" key="6">
    <source>
        <dbReference type="ARBA" id="ARBA00023310"/>
    </source>
</evidence>
<keyword evidence="5" id="KW-0472">Membrane</keyword>
<keyword evidence="3" id="KW-0375">Hydrogen ion transport</keyword>
<keyword evidence="6" id="KW-0066">ATP synthesis</keyword>
<evidence type="ECO:0000256" key="1">
    <source>
        <dbReference type="ARBA" id="ARBA00004370"/>
    </source>
</evidence>
<dbReference type="InterPro" id="IPR026015">
    <property type="entry name" value="ATP_synth_OSCP/delta_N_sf"/>
</dbReference>
<evidence type="ECO:0000256" key="3">
    <source>
        <dbReference type="ARBA" id="ARBA00022781"/>
    </source>
</evidence>
<dbReference type="Pfam" id="PF00213">
    <property type="entry name" value="OSCP"/>
    <property type="match status" value="1"/>
</dbReference>
<comment type="subcellular location">
    <subcellularLocation>
        <location evidence="1">Membrane</location>
    </subcellularLocation>
</comment>
<name>A0A6L7ABB7_LEULA</name>
<evidence type="ECO:0000256" key="5">
    <source>
        <dbReference type="ARBA" id="ARBA00023136"/>
    </source>
</evidence>
<dbReference type="GO" id="GO:0046933">
    <property type="term" value="F:proton-transporting ATP synthase activity, rotational mechanism"/>
    <property type="evidence" value="ECO:0007669"/>
    <property type="project" value="InterPro"/>
</dbReference>
<dbReference type="AlphaFoldDB" id="A0A6L7ABB7"/>
<evidence type="ECO:0000313" key="8">
    <source>
        <dbReference type="Proteomes" id="UP000478636"/>
    </source>
</evidence>
<organism evidence="7 8">
    <name type="scientific">Leuconostoc lactis</name>
    <dbReference type="NCBI Taxonomy" id="1246"/>
    <lineage>
        <taxon>Bacteria</taxon>
        <taxon>Bacillati</taxon>
        <taxon>Bacillota</taxon>
        <taxon>Bacilli</taxon>
        <taxon>Lactobacillales</taxon>
        <taxon>Lactobacillaceae</taxon>
        <taxon>Leuconostoc</taxon>
    </lineage>
</organism>
<proteinExistence type="predicted"/>
<evidence type="ECO:0000256" key="2">
    <source>
        <dbReference type="ARBA" id="ARBA00022448"/>
    </source>
</evidence>
<keyword evidence="2" id="KW-0813">Transport</keyword>
<comment type="caution">
    <text evidence="7">The sequence shown here is derived from an EMBL/GenBank/DDBJ whole genome shotgun (WGS) entry which is preliminary data.</text>
</comment>
<dbReference type="GO" id="GO:0016020">
    <property type="term" value="C:membrane"/>
    <property type="evidence" value="ECO:0007669"/>
    <property type="project" value="UniProtKB-SubCell"/>
</dbReference>
<protein>
    <submittedName>
        <fullName evidence="7">Uncharacterized protein</fullName>
    </submittedName>
</protein>
<sequence>MAKNLKDVANQYAKAIFDLSSDHQIVDETLADLRAIKAVLADSPDFIQVATSNDVDAQVRDCF</sequence>
<reference evidence="7 8" key="1">
    <citation type="submission" date="2019-12" db="EMBL/GenBank/DDBJ databases">
        <title>Complete genome sequence of Leuconostoc lactis strain AVN1 provides insights into metabolic potential.</title>
        <authorList>
            <person name="Besrour N."/>
            <person name="Najjari A."/>
            <person name="Fhoula I."/>
            <person name="Jaballah S."/>
            <person name="Klibi N."/>
            <person name="Ouzari H.I."/>
        </authorList>
    </citation>
    <scope>NUCLEOTIDE SEQUENCE [LARGE SCALE GENOMIC DNA]</scope>
    <source>
        <strain evidence="7 8">AVN1</strain>
    </source>
</reference>
<dbReference type="SUPFAM" id="SSF47928">
    <property type="entry name" value="N-terminal domain of the delta subunit of the F1F0-ATP synthase"/>
    <property type="match status" value="1"/>
</dbReference>
<dbReference type="InterPro" id="IPR000711">
    <property type="entry name" value="ATPase_OSCP/dsu"/>
</dbReference>
<accession>A0A6L7ABB7</accession>
<gene>
    <name evidence="7" type="ORF">GQS40_12180</name>
</gene>
<evidence type="ECO:0000313" key="7">
    <source>
        <dbReference type="EMBL" id="MWN21770.1"/>
    </source>
</evidence>
<keyword evidence="4" id="KW-0406">Ion transport</keyword>
<dbReference type="Proteomes" id="UP000478636">
    <property type="component" value="Unassembled WGS sequence"/>
</dbReference>